<feature type="compositionally biased region" description="Low complexity" evidence="9">
    <location>
        <begin position="17"/>
        <end position="28"/>
    </location>
</feature>
<keyword evidence="6 8" id="KW-0687">Ribonucleoprotein</keyword>
<dbReference type="FunFam" id="2.40.30.10:FF:000004">
    <property type="entry name" value="50S ribosomal protein L3"/>
    <property type="match status" value="1"/>
</dbReference>
<comment type="caution">
    <text evidence="10">The sequence shown here is derived from an EMBL/GenBank/DDBJ whole genome shotgun (WGS) entry which is preliminary data.</text>
</comment>
<evidence type="ECO:0000256" key="2">
    <source>
        <dbReference type="ARBA" id="ARBA00006540"/>
    </source>
</evidence>
<evidence type="ECO:0000313" key="11">
    <source>
        <dbReference type="Proteomes" id="UP000094065"/>
    </source>
</evidence>
<dbReference type="AlphaFoldDB" id="A0A1E3HT47"/>
<dbReference type="InterPro" id="IPR009000">
    <property type="entry name" value="Transl_B-barrel_sf"/>
</dbReference>
<evidence type="ECO:0000256" key="7">
    <source>
        <dbReference type="ARBA" id="ARBA00035209"/>
    </source>
</evidence>
<evidence type="ECO:0000256" key="1">
    <source>
        <dbReference type="ARBA" id="ARBA00004173"/>
    </source>
</evidence>
<evidence type="ECO:0000256" key="8">
    <source>
        <dbReference type="RuleBase" id="RU003905"/>
    </source>
</evidence>
<dbReference type="Pfam" id="PF00297">
    <property type="entry name" value="Ribosomal_L3"/>
    <property type="match status" value="1"/>
</dbReference>
<dbReference type="STRING" id="1295533.A0A1E3HT47"/>
<dbReference type="NCBIfam" id="TIGR03625">
    <property type="entry name" value="L3_bact"/>
    <property type="match status" value="1"/>
</dbReference>
<evidence type="ECO:0000256" key="9">
    <source>
        <dbReference type="SAM" id="MobiDB-lite"/>
    </source>
</evidence>
<protein>
    <recommendedName>
        <fullName evidence="7">Large ribosomal subunit protein uL3m</fullName>
    </recommendedName>
</protein>
<dbReference type="PANTHER" id="PTHR11229">
    <property type="entry name" value="50S RIBOSOMAL PROTEIN L3"/>
    <property type="match status" value="1"/>
</dbReference>
<dbReference type="InterPro" id="IPR019926">
    <property type="entry name" value="Ribosomal_uL3_CS"/>
</dbReference>
<dbReference type="PROSITE" id="PS00474">
    <property type="entry name" value="RIBOSOMAL_L3"/>
    <property type="match status" value="1"/>
</dbReference>
<dbReference type="Gene3D" id="2.40.30.10">
    <property type="entry name" value="Translation factors"/>
    <property type="match status" value="2"/>
</dbReference>
<evidence type="ECO:0000256" key="3">
    <source>
        <dbReference type="ARBA" id="ARBA00022946"/>
    </source>
</evidence>
<dbReference type="Proteomes" id="UP000094065">
    <property type="component" value="Unassembled WGS sequence"/>
</dbReference>
<comment type="similarity">
    <text evidence="2 8">Belongs to the universal ribosomal protein uL3 family.</text>
</comment>
<organism evidence="10 11">
    <name type="scientific">Cryptococcus amylolentus CBS 6039</name>
    <dbReference type="NCBI Taxonomy" id="1295533"/>
    <lineage>
        <taxon>Eukaryota</taxon>
        <taxon>Fungi</taxon>
        <taxon>Dikarya</taxon>
        <taxon>Basidiomycota</taxon>
        <taxon>Agaricomycotina</taxon>
        <taxon>Tremellomycetes</taxon>
        <taxon>Tremellales</taxon>
        <taxon>Cryptococcaceae</taxon>
        <taxon>Cryptococcus</taxon>
    </lineage>
</organism>
<evidence type="ECO:0000256" key="6">
    <source>
        <dbReference type="ARBA" id="ARBA00023274"/>
    </source>
</evidence>
<keyword evidence="3" id="KW-0809">Transit peptide</keyword>
<evidence type="ECO:0000313" key="10">
    <source>
        <dbReference type="EMBL" id="ODN78621.1"/>
    </source>
</evidence>
<comment type="subcellular location">
    <subcellularLocation>
        <location evidence="1">Mitochondrion</location>
    </subcellularLocation>
</comment>
<dbReference type="EMBL" id="AWGJ01000006">
    <property type="protein sequence ID" value="ODN78621.1"/>
    <property type="molecule type" value="Genomic_DNA"/>
</dbReference>
<proteinExistence type="inferred from homology"/>
<evidence type="ECO:0000256" key="4">
    <source>
        <dbReference type="ARBA" id="ARBA00022980"/>
    </source>
</evidence>
<dbReference type="GO" id="GO:0006412">
    <property type="term" value="P:translation"/>
    <property type="evidence" value="ECO:0007669"/>
    <property type="project" value="InterPro"/>
</dbReference>
<evidence type="ECO:0000256" key="5">
    <source>
        <dbReference type="ARBA" id="ARBA00023128"/>
    </source>
</evidence>
<dbReference type="GeneID" id="30155526"/>
<dbReference type="GO" id="GO:0003735">
    <property type="term" value="F:structural constituent of ribosome"/>
    <property type="evidence" value="ECO:0007669"/>
    <property type="project" value="InterPro"/>
</dbReference>
<dbReference type="GO" id="GO:0005762">
    <property type="term" value="C:mitochondrial large ribosomal subunit"/>
    <property type="evidence" value="ECO:0007669"/>
    <property type="project" value="TreeGrafter"/>
</dbReference>
<dbReference type="RefSeq" id="XP_018993667.1">
    <property type="nucleotide sequence ID" value="XM_019138231.1"/>
</dbReference>
<reference evidence="10 11" key="1">
    <citation type="submission" date="2016-06" db="EMBL/GenBank/DDBJ databases">
        <title>Evolution of pathogenesis and genome organization in the Tremellales.</title>
        <authorList>
            <person name="Cuomo C."/>
            <person name="Litvintseva A."/>
            <person name="Heitman J."/>
            <person name="Chen Y."/>
            <person name="Sun S."/>
            <person name="Springer D."/>
            <person name="Dromer F."/>
            <person name="Young S."/>
            <person name="Zeng Q."/>
            <person name="Chapman S."/>
            <person name="Gujja S."/>
            <person name="Saif S."/>
            <person name="Birren B."/>
        </authorList>
    </citation>
    <scope>NUCLEOTIDE SEQUENCE [LARGE SCALE GENOMIC DNA]</scope>
    <source>
        <strain evidence="10 11">CBS 6039</strain>
    </source>
</reference>
<dbReference type="InterPro" id="IPR000597">
    <property type="entry name" value="Ribosomal_uL3"/>
</dbReference>
<accession>A0A1E3HT47</accession>
<dbReference type="OrthoDB" id="274683at2759"/>
<dbReference type="PANTHER" id="PTHR11229:SF8">
    <property type="entry name" value="LARGE RIBOSOMAL SUBUNIT PROTEIN UL3M"/>
    <property type="match status" value="1"/>
</dbReference>
<keyword evidence="11" id="KW-1185">Reference proteome</keyword>
<dbReference type="SUPFAM" id="SSF50447">
    <property type="entry name" value="Translation proteins"/>
    <property type="match status" value="1"/>
</dbReference>
<gene>
    <name evidence="10" type="ORF">L202_04217</name>
</gene>
<name>A0A1E3HT47_9TREE</name>
<keyword evidence="5" id="KW-0496">Mitochondrion</keyword>
<feature type="region of interest" description="Disordered" evidence="9">
    <location>
        <begin position="17"/>
        <end position="41"/>
    </location>
</feature>
<dbReference type="InterPro" id="IPR019927">
    <property type="entry name" value="Ribosomal_uL3_bac/org-type"/>
</dbReference>
<keyword evidence="4 8" id="KW-0689">Ribosomal protein</keyword>
<sequence>MRLPQLTLPKNLIRSLATAAEQASSSTAPPAPSPPNKWSPHTLRTGLIARKRGMTAIWDADGRRHPVTILQVDSNHVLRHNPPLPQASSQFHSLQIGAGDKRAKNTTKQQLGHFKKAGLEGGKYIVKEFQVSEDAVINVGEELSAGHFVPGQYVDVQGATIGKGFQGVMKRFGFRGLKATHGTSVKHRAGGSYGQNQDPGHIIKGKKMPGRMGGVNRTTQNLLIHRVDHLLNLLYVRGCVPGHDDAFITIRDAKKLVKAKAQLALKKGKEEGEWLGQGVIGLPTPGATKAQVESEGWPEVVEWKGEGYAER</sequence>